<feature type="region of interest" description="Disordered" evidence="1">
    <location>
        <begin position="293"/>
        <end position="342"/>
    </location>
</feature>
<reference evidence="2 3" key="2">
    <citation type="submission" date="2018-11" db="EMBL/GenBank/DDBJ databases">
        <authorList>
            <consortium name="Pathogen Informatics"/>
        </authorList>
    </citation>
    <scope>NUCLEOTIDE SEQUENCE [LARGE SCALE GENOMIC DNA]</scope>
    <source>
        <strain evidence="2">Dakar</strain>
        <strain evidence="3">Dakar, Senegal</strain>
    </source>
</reference>
<dbReference type="STRING" id="6186.A0A183KNZ2"/>
<evidence type="ECO:0000313" key="3">
    <source>
        <dbReference type="Proteomes" id="UP000279833"/>
    </source>
</evidence>
<keyword evidence="3" id="KW-1185">Reference proteome</keyword>
<protein>
    <submittedName>
        <fullName evidence="2 4">Uncharacterized protein</fullName>
    </submittedName>
</protein>
<name>A0A183KNZ2_9TREM</name>
<dbReference type="WBParaSite" id="SCUD_0001677501-mRNA-1">
    <property type="protein sequence ID" value="SCUD_0001677501-mRNA-1"/>
    <property type="gene ID" value="SCUD_0001677501"/>
</dbReference>
<dbReference type="Proteomes" id="UP000279833">
    <property type="component" value="Unassembled WGS sequence"/>
</dbReference>
<evidence type="ECO:0000256" key="1">
    <source>
        <dbReference type="SAM" id="MobiDB-lite"/>
    </source>
</evidence>
<gene>
    <name evidence="2" type="ORF">SCUD_LOCUS16772</name>
</gene>
<sequence length="396" mass="45406">MNEELNKNFDPIATNLEEHTKSSKENQSINIINTLHDQQLYNNNNTQDYNTIETIPEQNNCVQINNELVFQQNDTSNIKVFNIVLEEEEDHDDDDDDLEYNHKEEKSTEHIYYLPLAIGNSNTSNEILGKEFITTLTDSNSNSISDKILYDLGKSLMNSHDDDDVMNKEEYSKEEINESSKLIMTTQQFNQIAKLNKSNLSSKRTIRTTTAKLSPFTDSKRQASFEDAHLTEINSNTDLNKNIQKNLLKDTYHARFHSDEIATLQDYVLKPQTQIIHDLEYTNLENTDIDHVNSSSNTGCNKNRNSNVFRSKSALSTLPQTKRGQRYGHGHQSEPSSQGTDSVYRQSPLLVHENISHSQGPSSGFTASEEGMLLKIFKLYTFEHHIWFDVSEISKQ</sequence>
<feature type="compositionally biased region" description="Polar residues" evidence="1">
    <location>
        <begin position="293"/>
        <end position="322"/>
    </location>
</feature>
<organism evidence="4">
    <name type="scientific">Schistosoma curassoni</name>
    <dbReference type="NCBI Taxonomy" id="6186"/>
    <lineage>
        <taxon>Eukaryota</taxon>
        <taxon>Metazoa</taxon>
        <taxon>Spiralia</taxon>
        <taxon>Lophotrochozoa</taxon>
        <taxon>Platyhelminthes</taxon>
        <taxon>Trematoda</taxon>
        <taxon>Digenea</taxon>
        <taxon>Strigeidida</taxon>
        <taxon>Schistosomatoidea</taxon>
        <taxon>Schistosomatidae</taxon>
        <taxon>Schistosoma</taxon>
    </lineage>
</organism>
<accession>A0A183KNZ2</accession>
<dbReference type="EMBL" id="UZAK01039030">
    <property type="protein sequence ID" value="VDP62177.1"/>
    <property type="molecule type" value="Genomic_DNA"/>
</dbReference>
<reference evidence="4" key="1">
    <citation type="submission" date="2016-06" db="UniProtKB">
        <authorList>
            <consortium name="WormBaseParasite"/>
        </authorList>
    </citation>
    <scope>IDENTIFICATION</scope>
</reference>
<proteinExistence type="predicted"/>
<evidence type="ECO:0000313" key="4">
    <source>
        <dbReference type="WBParaSite" id="SCUD_0001677501-mRNA-1"/>
    </source>
</evidence>
<dbReference type="AlphaFoldDB" id="A0A183KNZ2"/>
<evidence type="ECO:0000313" key="2">
    <source>
        <dbReference type="EMBL" id="VDP62177.1"/>
    </source>
</evidence>
<feature type="compositionally biased region" description="Polar residues" evidence="1">
    <location>
        <begin position="333"/>
        <end position="342"/>
    </location>
</feature>